<gene>
    <name evidence="1" type="ORF">I3842_10G071700</name>
</gene>
<organism evidence="1 2">
    <name type="scientific">Carya illinoinensis</name>
    <name type="common">Pecan</name>
    <dbReference type="NCBI Taxonomy" id="32201"/>
    <lineage>
        <taxon>Eukaryota</taxon>
        <taxon>Viridiplantae</taxon>
        <taxon>Streptophyta</taxon>
        <taxon>Embryophyta</taxon>
        <taxon>Tracheophyta</taxon>
        <taxon>Spermatophyta</taxon>
        <taxon>Magnoliopsida</taxon>
        <taxon>eudicotyledons</taxon>
        <taxon>Gunneridae</taxon>
        <taxon>Pentapetalae</taxon>
        <taxon>rosids</taxon>
        <taxon>fabids</taxon>
        <taxon>Fagales</taxon>
        <taxon>Juglandaceae</taxon>
        <taxon>Carya</taxon>
    </lineage>
</organism>
<evidence type="ECO:0000313" key="2">
    <source>
        <dbReference type="Proteomes" id="UP000811246"/>
    </source>
</evidence>
<evidence type="ECO:0000313" key="1">
    <source>
        <dbReference type="EMBL" id="KAG6691611.1"/>
    </source>
</evidence>
<dbReference type="EMBL" id="CM031834">
    <property type="protein sequence ID" value="KAG6691611.1"/>
    <property type="molecule type" value="Genomic_DNA"/>
</dbReference>
<accession>A0A922J233</accession>
<protein>
    <submittedName>
        <fullName evidence="1">Uncharacterized protein</fullName>
    </submittedName>
</protein>
<comment type="caution">
    <text evidence="1">The sequence shown here is derived from an EMBL/GenBank/DDBJ whole genome shotgun (WGS) entry which is preliminary data.</text>
</comment>
<name>A0A922J233_CARIL</name>
<sequence>MKVTDVPRQYASPQNLPWSVQIPPLASLQISLSLSLAHLLSLTASLPTTQYNLDQLSRAPSCEQGLRCPSPLSSMLGDKTKAKAKKKGKSLRSWTLTISQMIRNCAGLMHMIFMSIFAKWRWNQKKTFTQLL</sequence>
<reference evidence="1" key="1">
    <citation type="submission" date="2021-01" db="EMBL/GenBank/DDBJ databases">
        <authorList>
            <person name="Lovell J.T."/>
            <person name="Bentley N."/>
            <person name="Bhattarai G."/>
            <person name="Jenkins J.W."/>
            <person name="Sreedasyam A."/>
            <person name="Alarcon Y."/>
            <person name="Bock C."/>
            <person name="Boston L."/>
            <person name="Carlson J."/>
            <person name="Cervantes K."/>
            <person name="Clermont K."/>
            <person name="Krom N."/>
            <person name="Kubenka K."/>
            <person name="Mamidi S."/>
            <person name="Mattison C."/>
            <person name="Monteros M."/>
            <person name="Pisani C."/>
            <person name="Plott C."/>
            <person name="Rajasekar S."/>
            <person name="Rhein H.S."/>
            <person name="Rohla C."/>
            <person name="Song M."/>
            <person name="Hilaire R.S."/>
            <person name="Shu S."/>
            <person name="Wells L."/>
            <person name="Wang X."/>
            <person name="Webber J."/>
            <person name="Heerema R.J."/>
            <person name="Klein P."/>
            <person name="Conner P."/>
            <person name="Grauke L."/>
            <person name="Grimwood J."/>
            <person name="Schmutz J."/>
            <person name="Randall J.J."/>
        </authorList>
    </citation>
    <scope>NUCLEOTIDE SEQUENCE</scope>
    <source>
        <tissue evidence="1">Leaf</tissue>
    </source>
</reference>
<dbReference type="AlphaFoldDB" id="A0A922J233"/>
<proteinExistence type="predicted"/>
<dbReference type="Proteomes" id="UP000811246">
    <property type="component" value="Chromosome 10"/>
</dbReference>